<evidence type="ECO:0000313" key="3">
    <source>
        <dbReference type="EMBL" id="KAJ8447053.1"/>
    </source>
</evidence>
<dbReference type="PANTHER" id="PTHR13430">
    <property type="match status" value="1"/>
</dbReference>
<proteinExistence type="predicted"/>
<dbReference type="PANTHER" id="PTHR13430:SF15">
    <property type="entry name" value="AUTOPHAGY-RELATED PROTEIN 13B"/>
    <property type="match status" value="1"/>
</dbReference>
<evidence type="ECO:0000313" key="4">
    <source>
        <dbReference type="Proteomes" id="UP001153076"/>
    </source>
</evidence>
<dbReference type="GO" id="GO:0000407">
    <property type="term" value="C:phagophore assembly site"/>
    <property type="evidence" value="ECO:0007669"/>
    <property type="project" value="TreeGrafter"/>
</dbReference>
<dbReference type="OrthoDB" id="70161at2759"/>
<reference evidence="3" key="1">
    <citation type="submission" date="2022-04" db="EMBL/GenBank/DDBJ databases">
        <title>Carnegiea gigantea Genome sequencing and assembly v2.</title>
        <authorList>
            <person name="Copetti D."/>
            <person name="Sanderson M.J."/>
            <person name="Burquez A."/>
            <person name="Wojciechowski M.F."/>
        </authorList>
    </citation>
    <scope>NUCLEOTIDE SEQUENCE</scope>
    <source>
        <strain evidence="3">SGP5-SGP5p</strain>
        <tissue evidence="3">Aerial part</tissue>
    </source>
</reference>
<dbReference type="GO" id="GO:0005829">
    <property type="term" value="C:cytosol"/>
    <property type="evidence" value="ECO:0007669"/>
    <property type="project" value="TreeGrafter"/>
</dbReference>
<dbReference type="Pfam" id="PF10033">
    <property type="entry name" value="ATG13"/>
    <property type="match status" value="1"/>
</dbReference>
<dbReference type="AlphaFoldDB" id="A0A9Q1KP91"/>
<feature type="domain" description="Autophagy-related protein 13 N-terminal" evidence="2">
    <location>
        <begin position="27"/>
        <end position="180"/>
    </location>
</feature>
<organism evidence="3 4">
    <name type="scientific">Carnegiea gigantea</name>
    <dbReference type="NCBI Taxonomy" id="171969"/>
    <lineage>
        <taxon>Eukaryota</taxon>
        <taxon>Viridiplantae</taxon>
        <taxon>Streptophyta</taxon>
        <taxon>Embryophyta</taxon>
        <taxon>Tracheophyta</taxon>
        <taxon>Spermatophyta</taxon>
        <taxon>Magnoliopsida</taxon>
        <taxon>eudicotyledons</taxon>
        <taxon>Gunneridae</taxon>
        <taxon>Pentapetalae</taxon>
        <taxon>Caryophyllales</taxon>
        <taxon>Cactineae</taxon>
        <taxon>Cactaceae</taxon>
        <taxon>Cactoideae</taxon>
        <taxon>Echinocereeae</taxon>
        <taxon>Carnegiea</taxon>
    </lineage>
</organism>
<dbReference type="GO" id="GO:1990316">
    <property type="term" value="C:Atg1/ULK1 kinase complex"/>
    <property type="evidence" value="ECO:0007669"/>
    <property type="project" value="InterPro"/>
</dbReference>
<dbReference type="EMBL" id="JAKOGI010000043">
    <property type="protein sequence ID" value="KAJ8447053.1"/>
    <property type="molecule type" value="Genomic_DNA"/>
</dbReference>
<dbReference type="GO" id="GO:0034727">
    <property type="term" value="P:piecemeal microautophagy of the nucleus"/>
    <property type="evidence" value="ECO:0007669"/>
    <property type="project" value="TreeGrafter"/>
</dbReference>
<sequence length="188" mass="21766">MSRKERTLFPDLMQPPINAAISSPSSSSSSSSSFRARDQWFNLALRECPAALENIDFWRQSNLEPMVVDLILVEQSLNWDPMKFSPTGVFFVKNLSWKDQGSGFVNLELEEFGVESTNEKIFERWLAQYESRKSRESWPSSKKSRSSLHTLYKKSIVLLKYLYAMIRLLPAYKLFRDLISFGQSGHTH</sequence>
<dbReference type="InterPro" id="IPR018731">
    <property type="entry name" value="Atg13_N"/>
</dbReference>
<gene>
    <name evidence="3" type="ORF">Cgig2_033622</name>
</gene>
<keyword evidence="1" id="KW-0072">Autophagy</keyword>
<dbReference type="GO" id="GO:0000423">
    <property type="term" value="P:mitophagy"/>
    <property type="evidence" value="ECO:0007669"/>
    <property type="project" value="TreeGrafter"/>
</dbReference>
<dbReference type="Gene3D" id="3.30.900.10">
    <property type="entry name" value="HORMA domain"/>
    <property type="match status" value="1"/>
</dbReference>
<dbReference type="InterPro" id="IPR036570">
    <property type="entry name" value="HORMA_dom_sf"/>
</dbReference>
<keyword evidence="4" id="KW-1185">Reference proteome</keyword>
<dbReference type="Proteomes" id="UP001153076">
    <property type="component" value="Unassembled WGS sequence"/>
</dbReference>
<protein>
    <recommendedName>
        <fullName evidence="2">Autophagy-related protein 13 N-terminal domain-containing protein</fullName>
    </recommendedName>
</protein>
<comment type="caution">
    <text evidence="3">The sequence shown here is derived from an EMBL/GenBank/DDBJ whole genome shotgun (WGS) entry which is preliminary data.</text>
</comment>
<name>A0A9Q1KP91_9CARY</name>
<evidence type="ECO:0000259" key="2">
    <source>
        <dbReference type="Pfam" id="PF10033"/>
    </source>
</evidence>
<accession>A0A9Q1KP91</accession>
<dbReference type="GO" id="GO:0034497">
    <property type="term" value="P:protein localization to phagophore assembly site"/>
    <property type="evidence" value="ECO:0007669"/>
    <property type="project" value="TreeGrafter"/>
</dbReference>
<evidence type="ECO:0000256" key="1">
    <source>
        <dbReference type="ARBA" id="ARBA00023006"/>
    </source>
</evidence>
<dbReference type="InterPro" id="IPR040182">
    <property type="entry name" value="ATG13"/>
</dbReference>